<evidence type="ECO:0000313" key="1">
    <source>
        <dbReference type="EMBL" id="GCL42228.1"/>
    </source>
</evidence>
<gene>
    <name evidence="1" type="ORF">NIES80_19310</name>
</gene>
<reference evidence="2" key="1">
    <citation type="submission" date="2019-02" db="EMBL/GenBank/DDBJ databases">
        <title>Draft genome sequence of Dolichospermum planctonicum NIES-80.</title>
        <authorList>
            <person name="Yamaguchi H."/>
            <person name="Suzuki S."/>
            <person name="Kawachi M."/>
        </authorList>
    </citation>
    <scope>NUCLEOTIDE SEQUENCE [LARGE SCALE GENOMIC DNA]</scope>
    <source>
        <strain evidence="2">NIES-80</strain>
    </source>
</reference>
<comment type="caution">
    <text evidence="1">The sequence shown here is derived from an EMBL/GenBank/DDBJ whole genome shotgun (WGS) entry which is preliminary data.</text>
</comment>
<proteinExistence type="predicted"/>
<accession>A0A480AG34</accession>
<evidence type="ECO:0000313" key="2">
    <source>
        <dbReference type="Proteomes" id="UP000299367"/>
    </source>
</evidence>
<dbReference type="RefSeq" id="WP_190371848.1">
    <property type="nucleotide sequence ID" value="NZ_BJCF01000018.1"/>
</dbReference>
<name>A0A480AG34_9CYAN</name>
<dbReference type="Proteomes" id="UP000299367">
    <property type="component" value="Unassembled WGS sequence"/>
</dbReference>
<dbReference type="EMBL" id="BJCF01000018">
    <property type="protein sequence ID" value="GCL42228.1"/>
    <property type="molecule type" value="Genomic_DNA"/>
</dbReference>
<dbReference type="AlphaFoldDB" id="A0A480AG34"/>
<sequence>MNKEKIKAIFRLSQLKQTIQQFPVLLSTDINDKTPVVRASCPHKVYLTQAELAVNAYLLII</sequence>
<protein>
    <submittedName>
        <fullName evidence="1">Uncharacterized protein</fullName>
    </submittedName>
</protein>
<organism evidence="1 2">
    <name type="scientific">Dolichospermum planctonicum</name>
    <dbReference type="NCBI Taxonomy" id="136072"/>
    <lineage>
        <taxon>Bacteria</taxon>
        <taxon>Bacillati</taxon>
        <taxon>Cyanobacteriota</taxon>
        <taxon>Cyanophyceae</taxon>
        <taxon>Nostocales</taxon>
        <taxon>Aphanizomenonaceae</taxon>
        <taxon>Dolichospermum</taxon>
    </lineage>
</organism>